<dbReference type="OrthoDB" id="9790815at2"/>
<name>A0A1M7YXB6_9VIBR</name>
<dbReference type="Gene3D" id="2.130.10.10">
    <property type="entry name" value="YVTN repeat-like/Quinoprotein amine dehydrogenase"/>
    <property type="match status" value="1"/>
</dbReference>
<dbReference type="PANTHER" id="PTHR30344">
    <property type="entry name" value="6-PHOSPHOGLUCONOLACTONASE-RELATED"/>
    <property type="match status" value="1"/>
</dbReference>
<proteinExistence type="inferred from homology"/>
<dbReference type="STRING" id="1117707.VQ7734_03001"/>
<sequence>MPEHHNSDRKEHDLRLWIAAGQHGIFKAAFSVENQTVCYLACAQETAPLRMTYLIKHPDKPILYGILRGEGFSQIHAYQILDNGDLQLINSLDDCPAGAAHISINDEGSLLAVAYYLSGQAGIYAILPSGALGILRYEIHHSGSSHHPERQTSPHPHWTGFSLNSNSFYVTDLGIDQICCYHFKNNQLKLQQKTLTTQGAGPRHMAFHKASHTAYVTNELQASVSAYRYNPENGQLTEIETIKSFVKSEPERPHNVSDIKIHPSGQFLYVLNRGVDLISVFQVAQKTGKLTWIASEPAHSTSSRSITFDAEGHLMFVSGEFSDTVVIFHINSNTGQLEWQPPILTVPEPMAIVTETIVFNQG</sequence>
<dbReference type="AlphaFoldDB" id="A0A1M7YXB6"/>
<dbReference type="InterPro" id="IPR050282">
    <property type="entry name" value="Cycloisomerase_2"/>
</dbReference>
<dbReference type="RefSeq" id="WP_073583991.1">
    <property type="nucleotide sequence ID" value="NZ_AP024897.1"/>
</dbReference>
<comment type="similarity">
    <text evidence="1">Belongs to the cycloisomerase 2 family.</text>
</comment>
<dbReference type="InterPro" id="IPR015943">
    <property type="entry name" value="WD40/YVTN_repeat-like_dom_sf"/>
</dbReference>
<accession>A0A1M7YXB6</accession>
<dbReference type="Proteomes" id="UP000184600">
    <property type="component" value="Unassembled WGS sequence"/>
</dbReference>
<reference evidence="4" key="1">
    <citation type="submission" date="2016-12" db="EMBL/GenBank/DDBJ databases">
        <authorList>
            <person name="Rodrigo-Torres L."/>
            <person name="Arahal R.D."/>
            <person name="Lucena T."/>
        </authorList>
    </citation>
    <scope>NUCLEOTIDE SEQUENCE [LARGE SCALE GENOMIC DNA]</scope>
</reference>
<dbReference type="SUPFAM" id="SSF51004">
    <property type="entry name" value="C-terminal (heme d1) domain of cytochrome cd1-nitrite reductase"/>
    <property type="match status" value="1"/>
</dbReference>
<evidence type="ECO:0000256" key="1">
    <source>
        <dbReference type="ARBA" id="ARBA00005564"/>
    </source>
</evidence>
<evidence type="ECO:0000313" key="4">
    <source>
        <dbReference type="Proteomes" id="UP000184600"/>
    </source>
</evidence>
<keyword evidence="4" id="KW-1185">Reference proteome</keyword>
<dbReference type="Pfam" id="PF10282">
    <property type="entry name" value="Lactonase"/>
    <property type="match status" value="1"/>
</dbReference>
<gene>
    <name evidence="3" type="primary">pgl_1</name>
    <name evidence="3" type="ORF">VQ7734_03001</name>
</gene>
<keyword evidence="2" id="KW-0313">Glucose metabolism</keyword>
<evidence type="ECO:0000256" key="2">
    <source>
        <dbReference type="ARBA" id="ARBA00022526"/>
    </source>
</evidence>
<keyword evidence="3" id="KW-0378">Hydrolase</keyword>
<dbReference type="InterPro" id="IPR011048">
    <property type="entry name" value="Haem_d1_sf"/>
</dbReference>
<dbReference type="GO" id="GO:0006006">
    <property type="term" value="P:glucose metabolic process"/>
    <property type="evidence" value="ECO:0007669"/>
    <property type="project" value="UniProtKB-KW"/>
</dbReference>
<dbReference type="InterPro" id="IPR019405">
    <property type="entry name" value="Lactonase_7-beta_prop"/>
</dbReference>
<protein>
    <submittedName>
        <fullName evidence="3">6-phosphogluconolactonase</fullName>
        <ecNumber evidence="3">3.1.1.31</ecNumber>
    </submittedName>
</protein>
<dbReference type="EC" id="3.1.1.31" evidence="3"/>
<keyword evidence="2" id="KW-0119">Carbohydrate metabolism</keyword>
<dbReference type="GO" id="GO:0017057">
    <property type="term" value="F:6-phosphogluconolactonase activity"/>
    <property type="evidence" value="ECO:0007669"/>
    <property type="project" value="UniProtKB-EC"/>
</dbReference>
<evidence type="ECO:0000313" key="3">
    <source>
        <dbReference type="EMBL" id="SHO57232.1"/>
    </source>
</evidence>
<organism evidence="3 4">
    <name type="scientific">Vibrio quintilis</name>
    <dbReference type="NCBI Taxonomy" id="1117707"/>
    <lineage>
        <taxon>Bacteria</taxon>
        <taxon>Pseudomonadati</taxon>
        <taxon>Pseudomonadota</taxon>
        <taxon>Gammaproteobacteria</taxon>
        <taxon>Vibrionales</taxon>
        <taxon>Vibrionaceae</taxon>
        <taxon>Vibrio</taxon>
    </lineage>
</organism>
<dbReference type="EMBL" id="FRFG01000036">
    <property type="protein sequence ID" value="SHO57232.1"/>
    <property type="molecule type" value="Genomic_DNA"/>
</dbReference>
<dbReference type="PANTHER" id="PTHR30344:SF1">
    <property type="entry name" value="6-PHOSPHOGLUCONOLACTONASE"/>
    <property type="match status" value="1"/>
</dbReference>